<dbReference type="Proteomes" id="UP000471293">
    <property type="component" value="Unassembled WGS sequence"/>
</dbReference>
<organism evidence="2 3">
    <name type="scientific">Streptomyces halstedii</name>
    <dbReference type="NCBI Taxonomy" id="1944"/>
    <lineage>
        <taxon>Bacteria</taxon>
        <taxon>Bacillati</taxon>
        <taxon>Actinomycetota</taxon>
        <taxon>Actinomycetes</taxon>
        <taxon>Kitasatosporales</taxon>
        <taxon>Streptomycetaceae</taxon>
        <taxon>Streptomyces</taxon>
    </lineage>
</organism>
<dbReference type="Pfam" id="PF04149">
    <property type="entry name" value="DUF397"/>
    <property type="match status" value="1"/>
</dbReference>
<reference evidence="2 3" key="1">
    <citation type="submission" date="2020-01" db="EMBL/GenBank/DDBJ databases">
        <title>Insect and environment-associated Actinomycetes.</title>
        <authorList>
            <person name="Currrie C."/>
            <person name="Chevrette M."/>
            <person name="Carlson C."/>
            <person name="Stubbendieck R."/>
            <person name="Wendt-Pienkowski E."/>
        </authorList>
    </citation>
    <scope>NUCLEOTIDE SEQUENCE [LARGE SCALE GENOMIC DNA]</scope>
    <source>
        <strain evidence="2 3">SID11342</strain>
    </source>
</reference>
<dbReference type="AlphaFoldDB" id="A0A6N9TRQ6"/>
<sequence length="70" mass="7776">MPHFEFVKSSYSSGNGECVEVARNLPRVVAVRDSKQFDGPVFTVSSSPWALFLAYVRGHRVDASVHHVDV</sequence>
<evidence type="ECO:0000259" key="1">
    <source>
        <dbReference type="Pfam" id="PF04149"/>
    </source>
</evidence>
<dbReference type="RefSeq" id="WP_164342065.1">
    <property type="nucleotide sequence ID" value="NZ_JAAGLQ010000021.1"/>
</dbReference>
<dbReference type="InterPro" id="IPR007278">
    <property type="entry name" value="DUF397"/>
</dbReference>
<gene>
    <name evidence="2" type="ORF">G3I29_00935</name>
</gene>
<dbReference type="EMBL" id="JAAGLQ010000021">
    <property type="protein sequence ID" value="NEA14131.1"/>
    <property type="molecule type" value="Genomic_DNA"/>
</dbReference>
<evidence type="ECO:0000313" key="2">
    <source>
        <dbReference type="EMBL" id="NEA14131.1"/>
    </source>
</evidence>
<accession>A0A6N9TRQ6</accession>
<comment type="caution">
    <text evidence="2">The sequence shown here is derived from an EMBL/GenBank/DDBJ whole genome shotgun (WGS) entry which is preliminary data.</text>
</comment>
<evidence type="ECO:0000313" key="3">
    <source>
        <dbReference type="Proteomes" id="UP000471293"/>
    </source>
</evidence>
<feature type="domain" description="DUF397" evidence="1">
    <location>
        <begin position="6"/>
        <end position="57"/>
    </location>
</feature>
<proteinExistence type="predicted"/>
<name>A0A6N9TRQ6_STRHA</name>
<protein>
    <submittedName>
        <fullName evidence="2">DUF397 domain-containing protein</fullName>
    </submittedName>
</protein>